<evidence type="ECO:0000313" key="5">
    <source>
        <dbReference type="EMBL" id="SEW29764.1"/>
    </source>
</evidence>
<evidence type="ECO:0000256" key="2">
    <source>
        <dbReference type="ARBA" id="ARBA00023125"/>
    </source>
</evidence>
<dbReference type="EMBL" id="FOIR01000002">
    <property type="protein sequence ID" value="SEW29764.1"/>
    <property type="molecule type" value="Genomic_DNA"/>
</dbReference>
<evidence type="ECO:0000313" key="6">
    <source>
        <dbReference type="Proteomes" id="UP000199437"/>
    </source>
</evidence>
<keyword evidence="1" id="KW-0805">Transcription regulation</keyword>
<accession>A0A1I0QRF6</accession>
<gene>
    <name evidence="5" type="ORF">SAMN05216290_2584</name>
</gene>
<dbReference type="Gene3D" id="1.10.10.60">
    <property type="entry name" value="Homeodomain-like"/>
    <property type="match status" value="1"/>
</dbReference>
<keyword evidence="3" id="KW-0804">Transcription</keyword>
<dbReference type="InterPro" id="IPR018060">
    <property type="entry name" value="HTH_AraC"/>
</dbReference>
<dbReference type="OrthoDB" id="635259at2"/>
<keyword evidence="2 5" id="KW-0238">DNA-binding</keyword>
<evidence type="ECO:0000256" key="1">
    <source>
        <dbReference type="ARBA" id="ARBA00023015"/>
    </source>
</evidence>
<dbReference type="PROSITE" id="PS01124">
    <property type="entry name" value="HTH_ARAC_FAMILY_2"/>
    <property type="match status" value="1"/>
</dbReference>
<evidence type="ECO:0000256" key="3">
    <source>
        <dbReference type="ARBA" id="ARBA00023163"/>
    </source>
</evidence>
<feature type="domain" description="HTH araC/xylS-type" evidence="4">
    <location>
        <begin position="157"/>
        <end position="261"/>
    </location>
</feature>
<dbReference type="SMART" id="SM00342">
    <property type="entry name" value="HTH_ARAC"/>
    <property type="match status" value="1"/>
</dbReference>
<dbReference type="Pfam" id="PF12833">
    <property type="entry name" value="HTH_18"/>
    <property type="match status" value="1"/>
</dbReference>
<evidence type="ECO:0000259" key="4">
    <source>
        <dbReference type="PROSITE" id="PS01124"/>
    </source>
</evidence>
<organism evidence="5 6">
    <name type="scientific">Roseivirga pacifica</name>
    <dbReference type="NCBI Taxonomy" id="1267423"/>
    <lineage>
        <taxon>Bacteria</taxon>
        <taxon>Pseudomonadati</taxon>
        <taxon>Bacteroidota</taxon>
        <taxon>Cytophagia</taxon>
        <taxon>Cytophagales</taxon>
        <taxon>Roseivirgaceae</taxon>
        <taxon>Roseivirga</taxon>
    </lineage>
</organism>
<keyword evidence="6" id="KW-1185">Reference proteome</keyword>
<protein>
    <submittedName>
        <fullName evidence="5">AraC-type DNA-binding protein</fullName>
    </submittedName>
</protein>
<dbReference type="RefSeq" id="WP_090258982.1">
    <property type="nucleotide sequence ID" value="NZ_FOIR01000002.1"/>
</dbReference>
<proteinExistence type="predicted"/>
<dbReference type="GeneID" id="99987278"/>
<sequence length="275" mass="31981">MTLKLRHTQPQKELSNVVRSFFELSYSTDADRSDYLLPSGRIAFFHIKTEKEFQVEFEGSDNVSVVNSGYYLAFIDGTAKYTHSKMNVIAASIYPVYLGLVFKIKPRDILNTFTRLNDLIDLEKADLPTDVDNLSTPQLVGRMQRFIHSQLNENPIREDVELIYNKIVEAKAYNLSVSELAYWMGYSERHISNIFQEHVGLSPKRFIQLTRFNQSLKLIDDLESFPKLSDIAYEMGYHDHAHFIRDFKQFCGKTPREIRAEKKSAAYLFRKARVD</sequence>
<dbReference type="InterPro" id="IPR050204">
    <property type="entry name" value="AraC_XylS_family_regulators"/>
</dbReference>
<dbReference type="AlphaFoldDB" id="A0A1I0QRF6"/>
<dbReference type="Proteomes" id="UP000199437">
    <property type="component" value="Unassembled WGS sequence"/>
</dbReference>
<dbReference type="STRING" id="1267423.SAMN05216290_2584"/>
<dbReference type="PANTHER" id="PTHR46796">
    <property type="entry name" value="HTH-TYPE TRANSCRIPTIONAL ACTIVATOR RHAS-RELATED"/>
    <property type="match status" value="1"/>
</dbReference>
<reference evidence="6" key="1">
    <citation type="submission" date="2016-10" db="EMBL/GenBank/DDBJ databases">
        <authorList>
            <person name="Varghese N."/>
            <person name="Submissions S."/>
        </authorList>
    </citation>
    <scope>NUCLEOTIDE SEQUENCE [LARGE SCALE GENOMIC DNA]</scope>
    <source>
        <strain evidence="6">CGMCC 1.12402</strain>
    </source>
</reference>
<dbReference type="PANTHER" id="PTHR46796:SF13">
    <property type="entry name" value="HTH-TYPE TRANSCRIPTIONAL ACTIVATOR RHAS"/>
    <property type="match status" value="1"/>
</dbReference>
<dbReference type="GO" id="GO:0043565">
    <property type="term" value="F:sequence-specific DNA binding"/>
    <property type="evidence" value="ECO:0007669"/>
    <property type="project" value="InterPro"/>
</dbReference>
<name>A0A1I0QRF6_9BACT</name>
<dbReference type="GO" id="GO:0003700">
    <property type="term" value="F:DNA-binding transcription factor activity"/>
    <property type="evidence" value="ECO:0007669"/>
    <property type="project" value="InterPro"/>
</dbReference>
<dbReference type="SUPFAM" id="SSF46689">
    <property type="entry name" value="Homeodomain-like"/>
    <property type="match status" value="2"/>
</dbReference>
<dbReference type="InterPro" id="IPR009057">
    <property type="entry name" value="Homeodomain-like_sf"/>
</dbReference>